<keyword evidence="1" id="KW-1185">Reference proteome</keyword>
<accession>A0A1I8BA84</accession>
<proteinExistence type="predicted"/>
<name>A0A1I8BA84_MELHA</name>
<protein>
    <submittedName>
        <fullName evidence="2">Uncharacterized protein</fullName>
    </submittedName>
</protein>
<reference evidence="2" key="1">
    <citation type="submission" date="2016-11" db="UniProtKB">
        <authorList>
            <consortium name="WormBaseParasite"/>
        </authorList>
    </citation>
    <scope>IDENTIFICATION</scope>
</reference>
<evidence type="ECO:0000313" key="2">
    <source>
        <dbReference type="WBParaSite" id="MhA1_Contig1682.frz3.gene8"/>
    </source>
</evidence>
<sequence length="131" mass="15651">MKPDHLKDPEKIKEIQEKLEALAFEEIENNFLTSSQEEIKKAISLSPKLKQKKNRQNRKSILKNRKIFEELVKKQKELEDLQENEFNNSQQSTITTEDNLFCCDENVEDLNEKNYKNEDYLCDEDFSLYDD</sequence>
<evidence type="ECO:0000313" key="1">
    <source>
        <dbReference type="Proteomes" id="UP000095281"/>
    </source>
</evidence>
<organism evidence="1 2">
    <name type="scientific">Meloidogyne hapla</name>
    <name type="common">Root-knot nematode worm</name>
    <dbReference type="NCBI Taxonomy" id="6305"/>
    <lineage>
        <taxon>Eukaryota</taxon>
        <taxon>Metazoa</taxon>
        <taxon>Ecdysozoa</taxon>
        <taxon>Nematoda</taxon>
        <taxon>Chromadorea</taxon>
        <taxon>Rhabditida</taxon>
        <taxon>Tylenchina</taxon>
        <taxon>Tylenchomorpha</taxon>
        <taxon>Tylenchoidea</taxon>
        <taxon>Meloidogynidae</taxon>
        <taxon>Meloidogyninae</taxon>
        <taxon>Meloidogyne</taxon>
    </lineage>
</organism>
<dbReference type="Proteomes" id="UP000095281">
    <property type="component" value="Unplaced"/>
</dbReference>
<dbReference type="WBParaSite" id="MhA1_Contig1682.frz3.gene8">
    <property type="protein sequence ID" value="MhA1_Contig1682.frz3.gene8"/>
    <property type="gene ID" value="MhA1_Contig1682.frz3.gene8"/>
</dbReference>
<dbReference type="AlphaFoldDB" id="A0A1I8BA84"/>